<protein>
    <recommendedName>
        <fullName evidence="4">NAD(P)-binding protein</fullName>
    </recommendedName>
</protein>
<proteinExistence type="predicted"/>
<dbReference type="OrthoDB" id="1888931at2759"/>
<organism evidence="2 3">
    <name type="scientific">Hermanssonia centrifuga</name>
    <dbReference type="NCBI Taxonomy" id="98765"/>
    <lineage>
        <taxon>Eukaryota</taxon>
        <taxon>Fungi</taxon>
        <taxon>Dikarya</taxon>
        <taxon>Basidiomycota</taxon>
        <taxon>Agaricomycotina</taxon>
        <taxon>Agaricomycetes</taxon>
        <taxon>Polyporales</taxon>
        <taxon>Meruliaceae</taxon>
        <taxon>Hermanssonia</taxon>
    </lineage>
</organism>
<dbReference type="SUPFAM" id="SSF51735">
    <property type="entry name" value="NAD(P)-binding Rossmann-fold domains"/>
    <property type="match status" value="1"/>
</dbReference>
<keyword evidence="3" id="KW-1185">Reference proteome</keyword>
<dbReference type="PANTHER" id="PTHR43157:SF31">
    <property type="entry name" value="PHOSPHATIDYLINOSITOL-GLYCAN BIOSYNTHESIS CLASS F PROTEIN"/>
    <property type="match status" value="1"/>
</dbReference>
<dbReference type="InterPro" id="IPR002347">
    <property type="entry name" value="SDR_fam"/>
</dbReference>
<dbReference type="InterPro" id="IPR036291">
    <property type="entry name" value="NAD(P)-bd_dom_sf"/>
</dbReference>
<gene>
    <name evidence="2" type="ORF">PHLCEN_2v4248</name>
</gene>
<evidence type="ECO:0000313" key="2">
    <source>
        <dbReference type="EMBL" id="PSR98928.1"/>
    </source>
</evidence>
<dbReference type="PRINTS" id="PR00081">
    <property type="entry name" value="GDHRDH"/>
</dbReference>
<name>A0A2R6PYW5_9APHY</name>
<accession>A0A2R6PYW5</accession>
<evidence type="ECO:0000256" key="1">
    <source>
        <dbReference type="ARBA" id="ARBA00023002"/>
    </source>
</evidence>
<evidence type="ECO:0008006" key="4">
    <source>
        <dbReference type="Google" id="ProtNLM"/>
    </source>
</evidence>
<comment type="caution">
    <text evidence="2">The sequence shown here is derived from an EMBL/GenBank/DDBJ whole genome shotgun (WGS) entry which is preliminary data.</text>
</comment>
<dbReference type="AlphaFoldDB" id="A0A2R6PYW5"/>
<dbReference type="PANTHER" id="PTHR43157">
    <property type="entry name" value="PHOSPHATIDYLINOSITOL-GLYCAN BIOSYNTHESIS CLASS F PROTEIN-RELATED"/>
    <property type="match status" value="1"/>
</dbReference>
<sequence>MGKMPFSTLFIDQWTRLPPALQADLSGKSVMVTGANVGIGYETAKHFASLQPKRLVLACRDEKKGRDAIVAIEKETGYEGIELGILDQSKFSSVLEFARRFGDEPLDVLVANAGVLPQKFETTEDGWETALQVNHLSTALLSFLLIPTLVRTARSHNHNLTETTDGTAGKDPTFSRLVIVSSDVHFWTSFAKEQYQAEAGLLKTLNGQTDGHIAKRYFDSKCTFTPTEQPFPH</sequence>
<dbReference type="Pfam" id="PF00106">
    <property type="entry name" value="adh_short"/>
    <property type="match status" value="1"/>
</dbReference>
<dbReference type="GO" id="GO:0016491">
    <property type="term" value="F:oxidoreductase activity"/>
    <property type="evidence" value="ECO:0007669"/>
    <property type="project" value="UniProtKB-KW"/>
</dbReference>
<dbReference type="Proteomes" id="UP000186601">
    <property type="component" value="Unassembled WGS sequence"/>
</dbReference>
<dbReference type="STRING" id="98765.A0A2R6PYW5"/>
<evidence type="ECO:0000313" key="3">
    <source>
        <dbReference type="Proteomes" id="UP000186601"/>
    </source>
</evidence>
<keyword evidence="1" id="KW-0560">Oxidoreductase</keyword>
<reference evidence="2 3" key="1">
    <citation type="submission" date="2018-02" db="EMBL/GenBank/DDBJ databases">
        <title>Genome sequence of the basidiomycete white-rot fungus Phlebia centrifuga.</title>
        <authorList>
            <person name="Granchi Z."/>
            <person name="Peng M."/>
            <person name="de Vries R.P."/>
            <person name="Hilden K."/>
            <person name="Makela M.R."/>
            <person name="Grigoriev I."/>
            <person name="Riley R."/>
        </authorList>
    </citation>
    <scope>NUCLEOTIDE SEQUENCE [LARGE SCALE GENOMIC DNA]</scope>
    <source>
        <strain evidence="2 3">FBCC195</strain>
    </source>
</reference>
<dbReference type="Gene3D" id="3.40.50.720">
    <property type="entry name" value="NAD(P)-binding Rossmann-like Domain"/>
    <property type="match status" value="1"/>
</dbReference>
<dbReference type="EMBL" id="MLYV02000429">
    <property type="protein sequence ID" value="PSR98928.1"/>
    <property type="molecule type" value="Genomic_DNA"/>
</dbReference>